<evidence type="ECO:0000256" key="1">
    <source>
        <dbReference type="ARBA" id="ARBA00000085"/>
    </source>
</evidence>
<keyword evidence="6 9" id="KW-0418">Kinase</keyword>
<dbReference type="Gene3D" id="3.30.565.10">
    <property type="entry name" value="Histidine kinase-like ATPase, C-terminal domain"/>
    <property type="match status" value="1"/>
</dbReference>
<dbReference type="SUPFAM" id="SSF55874">
    <property type="entry name" value="ATPase domain of HSP90 chaperone/DNA topoisomerase II/histidine kinase"/>
    <property type="match status" value="1"/>
</dbReference>
<dbReference type="InterPro" id="IPR011495">
    <property type="entry name" value="Sig_transdc_His_kin_sub2_dim/P"/>
</dbReference>
<dbReference type="SUPFAM" id="SSF55785">
    <property type="entry name" value="PYP-like sensor domain (PAS domain)"/>
    <property type="match status" value="1"/>
</dbReference>
<dbReference type="InterPro" id="IPR036890">
    <property type="entry name" value="HATPase_C_sf"/>
</dbReference>
<dbReference type="GO" id="GO:0004673">
    <property type="term" value="F:protein histidine kinase activity"/>
    <property type="evidence" value="ECO:0007669"/>
    <property type="project" value="UniProtKB-EC"/>
</dbReference>
<dbReference type="InterPro" id="IPR003594">
    <property type="entry name" value="HATPase_dom"/>
</dbReference>
<evidence type="ECO:0000313" key="10">
    <source>
        <dbReference type="Proteomes" id="UP000516404"/>
    </source>
</evidence>
<dbReference type="RefSeq" id="WP_190725151.1">
    <property type="nucleotide sequence ID" value="NZ_CP061539.1"/>
</dbReference>
<dbReference type="PANTHER" id="PTHR41523">
    <property type="entry name" value="TWO-COMPONENT SYSTEM SENSOR PROTEIN"/>
    <property type="match status" value="1"/>
</dbReference>
<dbReference type="InterPro" id="IPR022066">
    <property type="entry name" value="PdtaS_GAF"/>
</dbReference>
<dbReference type="Pfam" id="PF12282">
    <property type="entry name" value="GAF_PdtaS"/>
    <property type="match status" value="1"/>
</dbReference>
<keyword evidence="4" id="KW-0808">Transferase</keyword>
<dbReference type="GeneID" id="96623451"/>
<evidence type="ECO:0000259" key="8">
    <source>
        <dbReference type="PROSITE" id="PS50109"/>
    </source>
</evidence>
<name>A0A7H2BFQ0_9MICC</name>
<organism evidence="9 10">
    <name type="scientific">Rothia terrae</name>
    <dbReference type="NCBI Taxonomy" id="396015"/>
    <lineage>
        <taxon>Bacteria</taxon>
        <taxon>Bacillati</taxon>
        <taxon>Actinomycetota</taxon>
        <taxon>Actinomycetes</taxon>
        <taxon>Micrococcales</taxon>
        <taxon>Micrococcaceae</taxon>
        <taxon>Rothia</taxon>
    </lineage>
</organism>
<dbReference type="KEGG" id="rter:IDM49_04325"/>
<evidence type="ECO:0000256" key="3">
    <source>
        <dbReference type="ARBA" id="ARBA00022553"/>
    </source>
</evidence>
<evidence type="ECO:0000313" key="9">
    <source>
        <dbReference type="EMBL" id="QNV38496.1"/>
    </source>
</evidence>
<dbReference type="Pfam" id="PF07568">
    <property type="entry name" value="HisKA_2"/>
    <property type="match status" value="1"/>
</dbReference>
<dbReference type="PROSITE" id="PS50109">
    <property type="entry name" value="HIS_KIN"/>
    <property type="match status" value="1"/>
</dbReference>
<evidence type="ECO:0000256" key="6">
    <source>
        <dbReference type="ARBA" id="ARBA00022777"/>
    </source>
</evidence>
<keyword evidence="7" id="KW-0067">ATP-binding</keyword>
<gene>
    <name evidence="9" type="ORF">IDM49_04325</name>
</gene>
<dbReference type="SMART" id="SM00387">
    <property type="entry name" value="HATPase_c"/>
    <property type="match status" value="1"/>
</dbReference>
<keyword evidence="10" id="KW-1185">Reference proteome</keyword>
<keyword evidence="5" id="KW-0547">Nucleotide-binding</keyword>
<accession>A0A7H2BFQ0</accession>
<dbReference type="InterPro" id="IPR035965">
    <property type="entry name" value="PAS-like_dom_sf"/>
</dbReference>
<proteinExistence type="predicted"/>
<evidence type="ECO:0000256" key="2">
    <source>
        <dbReference type="ARBA" id="ARBA00012438"/>
    </source>
</evidence>
<dbReference type="InterPro" id="IPR005467">
    <property type="entry name" value="His_kinase_dom"/>
</dbReference>
<dbReference type="CDD" id="cd00130">
    <property type="entry name" value="PAS"/>
    <property type="match status" value="1"/>
</dbReference>
<dbReference type="InterPro" id="IPR038424">
    <property type="entry name" value="H_kinase_PdtaS_GAF_sf"/>
</dbReference>
<dbReference type="Proteomes" id="UP000516404">
    <property type="component" value="Chromosome"/>
</dbReference>
<keyword evidence="3" id="KW-0597">Phosphoprotein</keyword>
<feature type="domain" description="Histidine kinase" evidence="8">
    <location>
        <begin position="326"/>
        <end position="532"/>
    </location>
</feature>
<sequence length="535" mass="59222">MLKLFCLSRAGVALLFTKPIFEAAEYGPGDTEWLHLLVGDWQIIADTAHGDLVLWLPTQFESTVMHLRDYPVGPTQDSNFTAVAQVRPSTVHTLFYKDLINQQMKPQLRAIAHRVWKTQQTERFADSETIAGLDMQTTAVPLIRNGRTLAVLTLHSETVKPRQRTHVELVYRELADELLRMTSRGIWPEFSAPVGSSRGNPRVSDGLITVDAEGNVTFASPNAVSIYKRLGFEEDLETHSLTSITRDLLPQGDQVDETLPLVLAGRMPWRSEIRTHTVSVTFRAIPLRRATALGEERFGAIILCRDVTELRRREMELMTKDATIREIHHRVKNNLQTVSALLRLQARRMESDEARQGLEQAMRRVATIATVHEALSQGLTQNVNFDGLIERQFHLAAELASPGQHVRTVLTGEFGALPSKFATPLALVINEVVANAVEHGLGTETGTVTMDAHRSVNSRAEQTLTVTITDDGRGMGAKKIESSGVGTYSSSGDGLGMQIVRTLVASELNGSIRWEDNEPRGTKVIIDAILIGAHT</sequence>
<protein>
    <recommendedName>
        <fullName evidence="2">histidine kinase</fullName>
        <ecNumber evidence="2">2.7.13.3</ecNumber>
    </recommendedName>
</protein>
<dbReference type="InterPro" id="IPR013656">
    <property type="entry name" value="PAS_4"/>
</dbReference>
<evidence type="ECO:0000256" key="7">
    <source>
        <dbReference type="ARBA" id="ARBA00022840"/>
    </source>
</evidence>
<reference evidence="9 10" key="1">
    <citation type="submission" date="2020-09" db="EMBL/GenBank/DDBJ databases">
        <title>Investigation of environmental microbes.</title>
        <authorList>
            <person name="Ou Y."/>
            <person name="Kang Q."/>
        </authorList>
    </citation>
    <scope>NUCLEOTIDE SEQUENCE [LARGE SCALE GENOMIC DNA]</scope>
    <source>
        <strain evidence="9 10">KJZ-14</strain>
    </source>
</reference>
<dbReference type="Pfam" id="PF08448">
    <property type="entry name" value="PAS_4"/>
    <property type="match status" value="1"/>
</dbReference>
<dbReference type="EMBL" id="CP061539">
    <property type="protein sequence ID" value="QNV38496.1"/>
    <property type="molecule type" value="Genomic_DNA"/>
</dbReference>
<dbReference type="PANTHER" id="PTHR41523:SF8">
    <property type="entry name" value="ETHYLENE RESPONSE SENSOR PROTEIN"/>
    <property type="match status" value="1"/>
</dbReference>
<dbReference type="InterPro" id="IPR000014">
    <property type="entry name" value="PAS"/>
</dbReference>
<dbReference type="Pfam" id="PF02518">
    <property type="entry name" value="HATPase_c"/>
    <property type="match status" value="1"/>
</dbReference>
<dbReference type="AlphaFoldDB" id="A0A7H2BFQ0"/>
<dbReference type="EC" id="2.7.13.3" evidence="2"/>
<evidence type="ECO:0000256" key="4">
    <source>
        <dbReference type="ARBA" id="ARBA00022679"/>
    </source>
</evidence>
<dbReference type="Gene3D" id="3.30.450.280">
    <property type="entry name" value="GAF domain"/>
    <property type="match status" value="1"/>
</dbReference>
<dbReference type="GO" id="GO:0005524">
    <property type="term" value="F:ATP binding"/>
    <property type="evidence" value="ECO:0007669"/>
    <property type="project" value="UniProtKB-KW"/>
</dbReference>
<dbReference type="Gene3D" id="3.30.450.20">
    <property type="entry name" value="PAS domain"/>
    <property type="match status" value="1"/>
</dbReference>
<comment type="catalytic activity">
    <reaction evidence="1">
        <text>ATP + protein L-histidine = ADP + protein N-phospho-L-histidine.</text>
        <dbReference type="EC" id="2.7.13.3"/>
    </reaction>
</comment>
<evidence type="ECO:0000256" key="5">
    <source>
        <dbReference type="ARBA" id="ARBA00022741"/>
    </source>
</evidence>